<proteinExistence type="predicted"/>
<organism evidence="1 2">
    <name type="scientific">Klebsiella phage 6937</name>
    <dbReference type="NCBI Taxonomy" id="2912294"/>
    <lineage>
        <taxon>Viruses</taxon>
        <taxon>Duplodnaviria</taxon>
        <taxon>Heunggongvirae</taxon>
        <taxon>Uroviricota</taxon>
        <taxon>Caudoviricetes</taxon>
        <taxon>Autographivirales</taxon>
        <taxon>Autonotataviridae</taxon>
        <taxon>Melnykvirinae</taxon>
        <taxon>Cullenvirus</taxon>
        <taxon>Cullenvirus 6937</taxon>
    </lineage>
</organism>
<sequence length="347" mass="37404">MAEVGIFASTNVQYDITRPNQRLGAGDELADVTEQFTGTVEGTIKRRSIMAGFIPVRSVRGTSTISNRGISRAKLSKITPGVTPTPQIEPHTSKIFLTIDTVIIARNAEPMLDEFQTDYDYQGEVAREQGQEIANMYDETLFIQAAKAAKSATSPYEKNKAGANVAGAMPGHSGGHVVKLAAAADAKDPAKLYAAIADAVEKFLTVDVRPNEEDMICVLQPSAFTALMQAEFITNGEYVTSAGVTLNTKYEFAAFGIPVITSNNAVCGKTITDHLLSNTRNGNAYDGDFSKVVAQIFSPRALLAGSTIPVTSKIFFDDISKLWFIDSWLSFGATVNRPEYAAVIELP</sequence>
<accession>A0A9E7SBN6</accession>
<gene>
    <name evidence="1" type="ORF">6937_0041</name>
</gene>
<evidence type="ECO:0000313" key="1">
    <source>
        <dbReference type="EMBL" id="URY99172.1"/>
    </source>
</evidence>
<evidence type="ECO:0000313" key="2">
    <source>
        <dbReference type="Proteomes" id="UP001055992"/>
    </source>
</evidence>
<reference evidence="1" key="1">
    <citation type="submission" date="2021-11" db="EMBL/GenBank/DDBJ databases">
        <title>The TAILOR 12: Case summaries of 12 patient that have undergone phage therapy for multidrug-resistant infections.</title>
        <authorList>
            <person name="Green S."/>
            <person name="Terwilliger A."/>
            <person name="Clark J."/>
            <person name="Salazar K."/>
            <person name="Maresso A."/>
        </authorList>
    </citation>
    <scope>NUCLEOTIDE SEQUENCE</scope>
</reference>
<name>A0A9E7SBN6_9CAUD</name>
<dbReference type="EMBL" id="OL362270">
    <property type="protein sequence ID" value="URY99172.1"/>
    <property type="molecule type" value="Genomic_DNA"/>
</dbReference>
<keyword evidence="2" id="KW-1185">Reference proteome</keyword>
<evidence type="ECO:0008006" key="3">
    <source>
        <dbReference type="Google" id="ProtNLM"/>
    </source>
</evidence>
<protein>
    <recommendedName>
        <fullName evidence="3">Major capsid protein</fullName>
    </recommendedName>
</protein>
<dbReference type="Proteomes" id="UP001055992">
    <property type="component" value="Segment"/>
</dbReference>